<protein>
    <recommendedName>
        <fullName evidence="12">Small-conductance mechanosensitive channel</fullName>
    </recommendedName>
</protein>
<keyword evidence="3" id="KW-1003">Cell membrane</keyword>
<evidence type="ECO:0000256" key="1">
    <source>
        <dbReference type="ARBA" id="ARBA00004651"/>
    </source>
</evidence>
<sequence>MESLNSYVSQISEVGNQFGPIVVKAVILLVIVLFLTLYLGKILANFLVKMGLPERRSAMSVTALHILVLFIAALVVLNILGFPGMLLFRTIVIILMVLVASYIIARPYLPKLPLKKGDVVGIGGKVGNVEAISIMYTQLKTFDGKVVFIPNHKVMNDQVVNFSAKPKRRVDIDFFIPYDQSVARVKQVVMDILTNDERVLDKPAPKVVLSKFSPNYREMQARFWVARKHAITGKWSLNEVIDEKFAREGISMAAPRLALIREDGSSGDTLA</sequence>
<dbReference type="Pfam" id="PF21082">
    <property type="entry name" value="MS_channel_3rd"/>
    <property type="match status" value="1"/>
</dbReference>
<dbReference type="GO" id="GO:0005886">
    <property type="term" value="C:plasma membrane"/>
    <property type="evidence" value="ECO:0007669"/>
    <property type="project" value="UniProtKB-SubCell"/>
</dbReference>
<dbReference type="InterPro" id="IPR045275">
    <property type="entry name" value="MscS_archaea/bacteria_type"/>
</dbReference>
<proteinExistence type="inferred from homology"/>
<gene>
    <name evidence="10" type="ORF">FAK_09900</name>
</gene>
<dbReference type="InterPro" id="IPR049278">
    <property type="entry name" value="MS_channel_C"/>
</dbReference>
<dbReference type="Gene3D" id="2.30.30.60">
    <property type="match status" value="1"/>
</dbReference>
<dbReference type="InterPro" id="IPR023408">
    <property type="entry name" value="MscS_beta-dom_sf"/>
</dbReference>
<keyword evidence="5 7" id="KW-1133">Transmembrane helix</keyword>
<dbReference type="KEGG" id="dmp:FAK_09900"/>
<evidence type="ECO:0000313" key="11">
    <source>
        <dbReference type="Proteomes" id="UP001366166"/>
    </source>
</evidence>
<dbReference type="SUPFAM" id="SSF50182">
    <property type="entry name" value="Sm-like ribonucleoproteins"/>
    <property type="match status" value="1"/>
</dbReference>
<dbReference type="GO" id="GO:0008381">
    <property type="term" value="F:mechanosensitive monoatomic ion channel activity"/>
    <property type="evidence" value="ECO:0007669"/>
    <property type="project" value="InterPro"/>
</dbReference>
<dbReference type="PANTHER" id="PTHR30221:SF1">
    <property type="entry name" value="SMALL-CONDUCTANCE MECHANOSENSITIVE CHANNEL"/>
    <property type="match status" value="1"/>
</dbReference>
<organism evidence="10 11">
    <name type="scientific">Desulfoferula mesophila</name>
    <dbReference type="NCBI Taxonomy" id="3058419"/>
    <lineage>
        <taxon>Bacteria</taxon>
        <taxon>Pseudomonadati</taxon>
        <taxon>Thermodesulfobacteriota</taxon>
        <taxon>Desulfarculia</taxon>
        <taxon>Desulfarculales</taxon>
        <taxon>Desulfarculaceae</taxon>
        <taxon>Desulfoferula</taxon>
    </lineage>
</organism>
<dbReference type="AlphaFoldDB" id="A0AAU9EH59"/>
<feature type="domain" description="Mechanosensitive ion channel MscS C-terminal" evidence="9">
    <location>
        <begin position="170"/>
        <end position="252"/>
    </location>
</feature>
<comment type="subcellular location">
    <subcellularLocation>
        <location evidence="1">Cell membrane</location>
        <topology evidence="1">Multi-pass membrane protein</topology>
    </subcellularLocation>
</comment>
<dbReference type="Proteomes" id="UP001366166">
    <property type="component" value="Chromosome"/>
</dbReference>
<name>A0AAU9EH59_9BACT</name>
<dbReference type="PANTHER" id="PTHR30221">
    <property type="entry name" value="SMALL-CONDUCTANCE MECHANOSENSITIVE CHANNEL"/>
    <property type="match status" value="1"/>
</dbReference>
<accession>A0AAU9EH59</accession>
<feature type="transmembrane region" description="Helical" evidence="7">
    <location>
        <begin position="61"/>
        <end position="80"/>
    </location>
</feature>
<evidence type="ECO:0000256" key="4">
    <source>
        <dbReference type="ARBA" id="ARBA00022692"/>
    </source>
</evidence>
<dbReference type="InterPro" id="IPR010920">
    <property type="entry name" value="LSM_dom_sf"/>
</dbReference>
<evidence type="ECO:0000256" key="5">
    <source>
        <dbReference type="ARBA" id="ARBA00022989"/>
    </source>
</evidence>
<keyword evidence="6 7" id="KW-0472">Membrane</keyword>
<comment type="similarity">
    <text evidence="2">Belongs to the MscS (TC 1.A.23) family.</text>
</comment>
<feature type="domain" description="Mechanosensitive ion channel MscS" evidence="8">
    <location>
        <begin position="113"/>
        <end position="163"/>
    </location>
</feature>
<feature type="transmembrane region" description="Helical" evidence="7">
    <location>
        <begin position="20"/>
        <end position="40"/>
    </location>
</feature>
<evidence type="ECO:0000259" key="8">
    <source>
        <dbReference type="Pfam" id="PF00924"/>
    </source>
</evidence>
<feature type="transmembrane region" description="Helical" evidence="7">
    <location>
        <begin position="86"/>
        <end position="105"/>
    </location>
</feature>
<evidence type="ECO:0000256" key="3">
    <source>
        <dbReference type="ARBA" id="ARBA00022475"/>
    </source>
</evidence>
<keyword evidence="11" id="KW-1185">Reference proteome</keyword>
<dbReference type="SUPFAM" id="SSF82689">
    <property type="entry name" value="Mechanosensitive channel protein MscS (YggB), C-terminal domain"/>
    <property type="match status" value="1"/>
</dbReference>
<dbReference type="EMBL" id="AP028679">
    <property type="protein sequence ID" value="BEQ13924.1"/>
    <property type="molecule type" value="Genomic_DNA"/>
</dbReference>
<evidence type="ECO:0000256" key="6">
    <source>
        <dbReference type="ARBA" id="ARBA00023136"/>
    </source>
</evidence>
<evidence type="ECO:0000259" key="9">
    <source>
        <dbReference type="Pfam" id="PF21082"/>
    </source>
</evidence>
<evidence type="ECO:0000313" key="10">
    <source>
        <dbReference type="EMBL" id="BEQ13924.1"/>
    </source>
</evidence>
<dbReference type="InterPro" id="IPR011066">
    <property type="entry name" value="MscS_channel_C_sf"/>
</dbReference>
<dbReference type="RefSeq" id="WP_338605654.1">
    <property type="nucleotide sequence ID" value="NZ_AP028679.1"/>
</dbReference>
<reference evidence="11" key="1">
    <citation type="journal article" date="2023" name="Arch. Microbiol.">
        <title>Desulfoferula mesophilus gen. nov. sp. nov., a mesophilic sulfate-reducing bacterium isolated from a brackish lake sediment.</title>
        <authorList>
            <person name="Watanabe T."/>
            <person name="Yabe T."/>
            <person name="Tsuji J.M."/>
            <person name="Fukui M."/>
        </authorList>
    </citation>
    <scope>NUCLEOTIDE SEQUENCE [LARGE SCALE GENOMIC DNA]</scope>
    <source>
        <strain evidence="11">12FAK</strain>
    </source>
</reference>
<evidence type="ECO:0008006" key="12">
    <source>
        <dbReference type="Google" id="ProtNLM"/>
    </source>
</evidence>
<evidence type="ECO:0000256" key="2">
    <source>
        <dbReference type="ARBA" id="ARBA00008017"/>
    </source>
</evidence>
<evidence type="ECO:0000256" key="7">
    <source>
        <dbReference type="SAM" id="Phobius"/>
    </source>
</evidence>
<dbReference type="InterPro" id="IPR006685">
    <property type="entry name" value="MscS_channel_2nd"/>
</dbReference>
<dbReference type="Gene3D" id="3.30.70.100">
    <property type="match status" value="1"/>
</dbReference>
<dbReference type="Pfam" id="PF00924">
    <property type="entry name" value="MS_channel_2nd"/>
    <property type="match status" value="1"/>
</dbReference>
<keyword evidence="4 7" id="KW-0812">Transmembrane</keyword>